<evidence type="ECO:0000313" key="2">
    <source>
        <dbReference type="RefSeq" id="XP_052744777.1"/>
    </source>
</evidence>
<dbReference type="InterPro" id="IPR008547">
    <property type="entry name" value="DUF829_TMEM53"/>
</dbReference>
<keyword evidence="1" id="KW-1185">Reference proteome</keyword>
<dbReference type="InterPro" id="IPR029058">
    <property type="entry name" value="AB_hydrolase_fold"/>
</dbReference>
<dbReference type="RefSeq" id="XP_052744777.1">
    <property type="nucleotide sequence ID" value="XM_052888817.1"/>
</dbReference>
<name>A0ABM3M0G2_BICAN</name>
<accession>A0ABM3M0G2</accession>
<dbReference type="PANTHER" id="PTHR20908">
    <property type="entry name" value="LD15586P"/>
    <property type="match status" value="1"/>
</dbReference>
<keyword evidence="2" id="KW-0812">Transmembrane</keyword>
<dbReference type="Proteomes" id="UP001652582">
    <property type="component" value="Chromosome 23"/>
</dbReference>
<dbReference type="Gene3D" id="3.40.50.1820">
    <property type="entry name" value="alpha/beta hydrolase"/>
    <property type="match status" value="1"/>
</dbReference>
<protein>
    <submittedName>
        <fullName evidence="2">Transmembrane protein 53</fullName>
    </submittedName>
</protein>
<reference evidence="2" key="1">
    <citation type="submission" date="2025-08" db="UniProtKB">
        <authorList>
            <consortium name="RefSeq"/>
        </authorList>
    </citation>
    <scope>IDENTIFICATION</scope>
</reference>
<dbReference type="Pfam" id="PF05705">
    <property type="entry name" value="DUF829"/>
    <property type="match status" value="1"/>
</dbReference>
<keyword evidence="2" id="KW-0472">Membrane</keyword>
<gene>
    <name evidence="2" type="primary">LOC112054860</name>
</gene>
<dbReference type="SUPFAM" id="SSF53474">
    <property type="entry name" value="alpha/beta-Hydrolases"/>
    <property type="match status" value="1"/>
</dbReference>
<sequence>MSRSRTLPRLLCSRSAHTQPINKNFLYISSDKIIVETDRKTLKLTKPTNKPVCIMMGWLLATDKQVMKYANIYLEEGFDVLRVTCAPWQLLWPVKGAKVIARDLLQLMSANDSTYMVHGFSVGGYVWSEAMIHALTDKKRYQPVLDRVEAQVWDSVADITEVSVGVPLAMFPHNRLAQKITKNAILAYLKALYNVGMVHYERACETFYASPCRAPALFLLSSTDPVGNERRIRRCCDLWIQMGIECTWQCWPRSPHVRHYLKHPQEYEALIRAHIRKNMSSLRSKSEPCGDECEKLKLSALN</sequence>
<evidence type="ECO:0000313" key="1">
    <source>
        <dbReference type="Proteomes" id="UP001652582"/>
    </source>
</evidence>
<dbReference type="GeneID" id="112054860"/>
<proteinExistence type="predicted"/>
<organism evidence="1 2">
    <name type="scientific">Bicyclus anynana</name>
    <name type="common">Squinting bush brown butterfly</name>
    <dbReference type="NCBI Taxonomy" id="110368"/>
    <lineage>
        <taxon>Eukaryota</taxon>
        <taxon>Metazoa</taxon>
        <taxon>Ecdysozoa</taxon>
        <taxon>Arthropoda</taxon>
        <taxon>Hexapoda</taxon>
        <taxon>Insecta</taxon>
        <taxon>Pterygota</taxon>
        <taxon>Neoptera</taxon>
        <taxon>Endopterygota</taxon>
        <taxon>Lepidoptera</taxon>
        <taxon>Glossata</taxon>
        <taxon>Ditrysia</taxon>
        <taxon>Papilionoidea</taxon>
        <taxon>Nymphalidae</taxon>
        <taxon>Satyrinae</taxon>
        <taxon>Satyrini</taxon>
        <taxon>Mycalesina</taxon>
        <taxon>Bicyclus</taxon>
    </lineage>
</organism>
<dbReference type="PANTHER" id="PTHR20908:SF1">
    <property type="entry name" value="LD15586P"/>
    <property type="match status" value="1"/>
</dbReference>